<sequence length="351" mass="37921">MPIVSLAPPSMEDLSSLACFTGPGHDFSIGFNPGDDPREFLRVLGEEATGLNLRPSRVRGELLIATRDGAAAGAVSIRYALNGYLRRYGGHIGYGVLPQFRRRGIATVLCRTAVQRLYQAGVPDALVTCDSTNTASRATITACGGKPLDRISDPVHRREILRFRIPTRPSATMPRVPQIILRPPHRRDKTELTEFIRHTGSGAGTGLPDPTNGEFTDYLTTVARHTVGMGRSGGQPEETLVAWAGARLCARLSCRPGPPGDKESRPGFITVTTTEDLRGHGHTRVILRETLLRMGHYGSARVAIDCAETNRPGRHTIEALGGVLQGRATGTGEAKNCRYIIDNTANLVVTD</sequence>
<organism evidence="2 3">
    <name type="scientific">Corynebacterium mendelii</name>
    <dbReference type="NCBI Taxonomy" id="2765362"/>
    <lineage>
        <taxon>Bacteria</taxon>
        <taxon>Bacillati</taxon>
        <taxon>Actinomycetota</taxon>
        <taxon>Actinomycetes</taxon>
        <taxon>Mycobacteriales</taxon>
        <taxon>Corynebacteriaceae</taxon>
        <taxon>Corynebacterium</taxon>
    </lineage>
</organism>
<dbReference type="Proteomes" id="UP000664332">
    <property type="component" value="Unassembled WGS sequence"/>
</dbReference>
<comment type="caution">
    <text evidence="2">The sequence shown here is derived from an EMBL/GenBank/DDBJ whole genome shotgun (WGS) entry which is preliminary data.</text>
</comment>
<name>A0A939E1G0_9CORY</name>
<dbReference type="PANTHER" id="PTHR39173:SF1">
    <property type="entry name" value="ACETYLTRANSFERASE"/>
    <property type="match status" value="1"/>
</dbReference>
<dbReference type="InterPro" id="IPR000182">
    <property type="entry name" value="GNAT_dom"/>
</dbReference>
<gene>
    <name evidence="2" type="ORF">JZY06_11440</name>
</gene>
<evidence type="ECO:0000313" key="2">
    <source>
        <dbReference type="EMBL" id="MBN9645219.1"/>
    </source>
</evidence>
<dbReference type="Gene3D" id="3.40.630.30">
    <property type="match status" value="2"/>
</dbReference>
<keyword evidence="3" id="KW-1185">Reference proteome</keyword>
<accession>A0A939E1G0</accession>
<dbReference type="InterPro" id="IPR016181">
    <property type="entry name" value="Acyl_CoA_acyltransferase"/>
</dbReference>
<proteinExistence type="predicted"/>
<evidence type="ECO:0000313" key="3">
    <source>
        <dbReference type="Proteomes" id="UP000664332"/>
    </source>
</evidence>
<dbReference type="AlphaFoldDB" id="A0A939E1G0"/>
<dbReference type="EMBL" id="JAFLEQ010000017">
    <property type="protein sequence ID" value="MBN9645219.1"/>
    <property type="molecule type" value="Genomic_DNA"/>
</dbReference>
<protein>
    <submittedName>
        <fullName evidence="2">GNAT family N-acetyltransferase</fullName>
    </submittedName>
</protein>
<dbReference type="RefSeq" id="WP_207279686.1">
    <property type="nucleotide sequence ID" value="NZ_JAFLEQ010000017.1"/>
</dbReference>
<feature type="domain" description="N-acetyltransferase" evidence="1">
    <location>
        <begin position="1"/>
        <end position="166"/>
    </location>
</feature>
<evidence type="ECO:0000259" key="1">
    <source>
        <dbReference type="PROSITE" id="PS51186"/>
    </source>
</evidence>
<dbReference type="PROSITE" id="PS51186">
    <property type="entry name" value="GNAT"/>
    <property type="match status" value="1"/>
</dbReference>
<reference evidence="2" key="1">
    <citation type="submission" date="2021-03" db="EMBL/GenBank/DDBJ databases">
        <authorList>
            <person name="Sun Q."/>
        </authorList>
    </citation>
    <scope>NUCLEOTIDE SEQUENCE</scope>
    <source>
        <strain evidence="2">CCM 8862</strain>
    </source>
</reference>
<dbReference type="PANTHER" id="PTHR39173">
    <property type="entry name" value="ACETYLTRANSFERASE"/>
    <property type="match status" value="1"/>
</dbReference>
<dbReference type="CDD" id="cd04301">
    <property type="entry name" value="NAT_SF"/>
    <property type="match status" value="1"/>
</dbReference>
<dbReference type="Pfam" id="PF00583">
    <property type="entry name" value="Acetyltransf_1"/>
    <property type="match status" value="1"/>
</dbReference>
<dbReference type="SUPFAM" id="SSF55729">
    <property type="entry name" value="Acyl-CoA N-acyltransferases (Nat)"/>
    <property type="match status" value="2"/>
</dbReference>
<dbReference type="GO" id="GO:0016747">
    <property type="term" value="F:acyltransferase activity, transferring groups other than amino-acyl groups"/>
    <property type="evidence" value="ECO:0007669"/>
    <property type="project" value="InterPro"/>
</dbReference>